<comment type="caution">
    <text evidence="1">The sequence shown here is derived from an EMBL/GenBank/DDBJ whole genome shotgun (WGS) entry which is preliminary data.</text>
</comment>
<sequence>MSTLFSSRGKAFAQTAEIFGDEVIASLKSALPNFPSKWVVLPIVTQKLPLVSQIAESLCLPLDTAASDILTALEEKCAKECVLLVLDELGRGLEAIAEGRGDAHFLQDLAEVASRSNGRLIVVGILHQAFEDYADGLGQRVKDDWSKIQGRFIDISVSVTAEEAIGLIADAMADGGKSKGSKRVSEKTVELFHPEPTGDERDALVERLSRVAPLHPTTAAMLAPVSRRRFGQNQRSVFSFLNSAEPFGLQDIRSGRSAGISYHLDRLWDYLRANYEAAILSSPDGRRWTLGSDCVDRASARGANEVSVRVLKVIAVFHLLQGRAPLRPDEATIATCLSDCVQQDVETALAALVKGSEIVFRRHTGLYLPYAGSDFDISANLNSVLAEMGEPDLDAMARLAEIPAMLAKRHQINTGAPRWFHIVLTYPRNLGISSDPLLDTAGEISGRLVVVLPDRSESPQTVKSLAEASSLVRTHDARVNIIGIHMGALELVAMARELEALSLFEDRFPELAGDAIAKRELEARRGELRQILEQRFSQILEECIWFANGQELGMLDRRGLNDALSHLMDERFPQSPVLLNELLNCSEPSSNAVSARTKLMKRMVRRGSEANLGFSGKSYPAERGLFESLLKDADLHVGDGFHAPTAGNPLAPLWAVADAVMNRYDGPVSSGDVLDAWAKPPIGLKAGLAPVYLVAYIESRRDRIAVYCDGVFQSAMNELGIEYLARDPSEVSLRRVDMTGLIGETLTELGTIIGTGSDARPLGVARQIVGDFDALVPWTKRTQTLSAKALALREILKRANDPNKLLFDDLPMLAADGSDEPLDPVNIAVVLRELLAEMRAAYPAIMDDLTELLLRELNVRGRDAKAYEMLRMRAENIRQISGDLRLEAFVGRLSQFFGTREDMEGLASVAADRLARDWNDRDQEKARVGIADLSAQFLKTETLAHVKGRKDKRHALALIVGREQEAAPVVGEFQVADEDRHEIETLAAAINNALHTGIELRREVVLAALAEVTSRYLVEANIDSKRKKA</sequence>
<reference evidence="1" key="1">
    <citation type="submission" date="2021-04" db="EMBL/GenBank/DDBJ databases">
        <authorList>
            <person name="Pira H."/>
            <person name="Risdian C."/>
            <person name="Wink J."/>
        </authorList>
    </citation>
    <scope>NUCLEOTIDE SEQUENCE</scope>
    <source>
        <strain evidence="1">WH158</strain>
    </source>
</reference>
<name>A0A9X1F4J2_9SPHN</name>
<protein>
    <recommendedName>
        <fullName evidence="3">ATP-binding protein</fullName>
    </recommendedName>
</protein>
<evidence type="ECO:0008006" key="3">
    <source>
        <dbReference type="Google" id="ProtNLM"/>
    </source>
</evidence>
<dbReference type="AlphaFoldDB" id="A0A9X1F4J2"/>
<dbReference type="EMBL" id="JAGSPC010000001">
    <property type="protein sequence ID" value="MBV7259363.1"/>
    <property type="molecule type" value="Genomic_DNA"/>
</dbReference>
<dbReference type="RefSeq" id="WP_218404596.1">
    <property type="nucleotide sequence ID" value="NZ_JAGSPC010000001.1"/>
</dbReference>
<keyword evidence="2" id="KW-1185">Reference proteome</keyword>
<dbReference type="Proteomes" id="UP001138681">
    <property type="component" value="Unassembled WGS sequence"/>
</dbReference>
<evidence type="ECO:0000313" key="2">
    <source>
        <dbReference type="Proteomes" id="UP001138681"/>
    </source>
</evidence>
<accession>A0A9X1F4J2</accession>
<gene>
    <name evidence="1" type="ORF">KCG46_07230</name>
</gene>
<proteinExistence type="predicted"/>
<organism evidence="1 2">
    <name type="scientific">Erythrobacter crassostreae</name>
    <dbReference type="NCBI Taxonomy" id="2828328"/>
    <lineage>
        <taxon>Bacteria</taxon>
        <taxon>Pseudomonadati</taxon>
        <taxon>Pseudomonadota</taxon>
        <taxon>Alphaproteobacteria</taxon>
        <taxon>Sphingomonadales</taxon>
        <taxon>Erythrobacteraceae</taxon>
        <taxon>Erythrobacter/Porphyrobacter group</taxon>
        <taxon>Erythrobacter</taxon>
    </lineage>
</organism>
<evidence type="ECO:0000313" key="1">
    <source>
        <dbReference type="EMBL" id="MBV7259363.1"/>
    </source>
</evidence>